<organism evidence="2 3">
    <name type="scientific">Candidatus Omnitrophus magneticus</name>
    <dbReference type="NCBI Taxonomy" id="1609969"/>
    <lineage>
        <taxon>Bacteria</taxon>
        <taxon>Pseudomonadati</taxon>
        <taxon>Candidatus Omnitrophota</taxon>
        <taxon>Candidatus Omnitrophus</taxon>
    </lineage>
</organism>
<feature type="region of interest" description="Disordered" evidence="1">
    <location>
        <begin position="1"/>
        <end position="20"/>
    </location>
</feature>
<proteinExistence type="predicted"/>
<dbReference type="Proteomes" id="UP000033428">
    <property type="component" value="Unassembled WGS sequence"/>
</dbReference>
<dbReference type="EMBL" id="JYNY01000432">
    <property type="protein sequence ID" value="KJJ83960.1"/>
    <property type="molecule type" value="Genomic_DNA"/>
</dbReference>
<sequence>MPENMNSLETRKMPVNTPFSREVLSLNPPERKFRMKLITGS</sequence>
<dbReference type="AlphaFoldDB" id="A0A0F0CR96"/>
<accession>A0A0F0CR96</accession>
<reference evidence="2 3" key="1">
    <citation type="submission" date="2015-02" db="EMBL/GenBank/DDBJ databases">
        <title>Single-cell genomics of uncultivated deep-branching MTB reveals a conserved set of magnetosome genes.</title>
        <authorList>
            <person name="Kolinko S."/>
            <person name="Richter M."/>
            <person name="Glockner F.O."/>
            <person name="Brachmann A."/>
            <person name="Schuler D."/>
        </authorList>
    </citation>
    <scope>NUCLEOTIDE SEQUENCE [LARGE SCALE GENOMIC DNA]</scope>
    <source>
        <strain evidence="2">SKK-01</strain>
    </source>
</reference>
<evidence type="ECO:0000313" key="2">
    <source>
        <dbReference type="EMBL" id="KJJ83960.1"/>
    </source>
</evidence>
<name>A0A0F0CR96_9BACT</name>
<comment type="caution">
    <text evidence="2">The sequence shown here is derived from an EMBL/GenBank/DDBJ whole genome shotgun (WGS) entry which is preliminary data.</text>
</comment>
<protein>
    <submittedName>
        <fullName evidence="2">Uncharacterized protein</fullName>
    </submittedName>
</protein>
<gene>
    <name evidence="2" type="ORF">OMAG_002172</name>
</gene>
<evidence type="ECO:0000256" key="1">
    <source>
        <dbReference type="SAM" id="MobiDB-lite"/>
    </source>
</evidence>
<keyword evidence="3" id="KW-1185">Reference proteome</keyword>
<evidence type="ECO:0000313" key="3">
    <source>
        <dbReference type="Proteomes" id="UP000033428"/>
    </source>
</evidence>